<dbReference type="EMBL" id="AY517480">
    <property type="protein sequence ID" value="AAT46502.1"/>
    <property type="molecule type" value="Genomic_DNA"/>
</dbReference>
<proteinExistence type="predicted"/>
<dbReference type="AlphaFoldDB" id="Q6H0Z4"/>
<organism evidence="1">
    <name type="scientific">Sulfolobus tengchongensis</name>
    <dbReference type="NCBI Taxonomy" id="207809"/>
    <lineage>
        <taxon>Archaea</taxon>
        <taxon>Thermoproteota</taxon>
        <taxon>Thermoprotei</taxon>
        <taxon>Sulfolobales</taxon>
        <taxon>Sulfolobaceae</taxon>
        <taxon>Sulfolobus</taxon>
    </lineage>
</organism>
<geneLocation type="plasmid" evidence="1">
    <name>pTC</name>
</geneLocation>
<evidence type="ECO:0000313" key="1">
    <source>
        <dbReference type="EMBL" id="AAT46502.1"/>
    </source>
</evidence>
<reference evidence="1" key="1">
    <citation type="submission" date="2004-01" db="EMBL/GenBank/DDBJ databases">
        <title>Plasmid pTC and its variants of hyperthermoacidophilic archaeon Sulfolobus tengchongensis.</title>
        <authorList>
            <person name="Xiang X."/>
            <person name="Huang L."/>
        </authorList>
    </citation>
    <scope>NUCLEOTIDE SEQUENCE</scope>
    <source>
        <plasmid evidence="1">pTC</plasmid>
    </source>
</reference>
<name>Q6H0Z4_9CREN</name>
<accession>Q6H0Z4</accession>
<keyword evidence="1" id="KW-0614">Plasmid</keyword>
<dbReference type="RefSeq" id="WP_011182873.1">
    <property type="nucleotide sequence ID" value="NC_005969.1"/>
</dbReference>
<sequence length="92" mass="10661">MAIQLLSDELKFEDVQDLWAKARNLGAKMVSKYFNFEIDPEEISIEGILVDQEALITATYTKIPLKFRITLNEKKIGLEILTERLKFEEAIE</sequence>
<protein>
    <submittedName>
        <fullName evidence="1">Uncharacterized protein</fullName>
    </submittedName>
</protein>